<dbReference type="OrthoDB" id="2208849at2"/>
<evidence type="ECO:0000256" key="3">
    <source>
        <dbReference type="ARBA" id="ARBA00022692"/>
    </source>
</evidence>
<dbReference type="STRING" id="764298.STRMA_1799"/>
<evidence type="ECO:0000256" key="1">
    <source>
        <dbReference type="ARBA" id="ARBA00004651"/>
    </source>
</evidence>
<dbReference type="EMBL" id="AEUW02000001">
    <property type="protein sequence ID" value="EHJ51757.1"/>
    <property type="molecule type" value="Genomic_DNA"/>
</dbReference>
<protein>
    <submittedName>
        <fullName evidence="8">Efflux ABC transporter, permease protein</fullName>
    </submittedName>
</protein>
<comment type="caution">
    <text evidence="8">The sequence shown here is derived from an EMBL/GenBank/DDBJ whole genome shotgun (WGS) entry which is preliminary data.</text>
</comment>
<sequence length="453" mass="51064">MLKLIYYQFNYSKKQWLGTLPVLLVSSLIIGTSMSGIFNITKHTEIFKYLADPTPLFEMIIFFGGLTLFLLISGLINFLISIFKEDYQLWTVLGANRSQLSLLIGGQLFLVTFIFSIATTILSTYLAGGYYSLIQSFVGEKSLPSIPFSFDWRAALLSLFTVPLIAGASGYYYSRKLLKIGALDREKISNKRRPLHLITKGSFALLVLGLWLNCIYLLYSASFTSSLNVRFDRLSSIFFMLLLHLLIIYLLTPYLQIFQLKFLSKVLAKSNYAMILAKWTILHKPSYLKSLQSSVAMGITLISGFLLLAQNISARFQTDSVTETKVSFLAFLAAPIVVILANVISVTILSSYQDLKDVKQLSILGVSKQNHLWLLLSYSLIHSLIVFLTSLLFNLVILAMVMFGVHLFNYSMVDYTPVFTIDLLVSVLLFVFIFITKFISILHANSLDITKNA</sequence>
<dbReference type="GO" id="GO:0005886">
    <property type="term" value="C:plasma membrane"/>
    <property type="evidence" value="ECO:0007669"/>
    <property type="project" value="UniProtKB-SubCell"/>
</dbReference>
<gene>
    <name evidence="8" type="ORF">STRMA_1799</name>
</gene>
<feature type="domain" description="ABC3 transporter permease C-terminal" evidence="7">
    <location>
        <begin position="62"/>
        <end position="180"/>
    </location>
</feature>
<reference evidence="8 9" key="1">
    <citation type="journal article" date="2014" name="Int. J. Syst. Evol. Microbiol.">
        <title>Phylogenomics and the dynamic genome evolution of the genus Streptococcus.</title>
        <authorList>
            <consortium name="The Broad Institute Genome Sequencing Platform"/>
            <person name="Richards V.P."/>
            <person name="Palmer S.R."/>
            <person name="Pavinski Bitar P.D."/>
            <person name="Qin X."/>
            <person name="Weinstock G.M."/>
            <person name="Highlander S.K."/>
            <person name="Town C.D."/>
            <person name="Burne R.A."/>
            <person name="Stanhope M.J."/>
        </authorList>
    </citation>
    <scope>NUCLEOTIDE SEQUENCE [LARGE SCALE GENOMIC DNA]</scope>
    <source>
        <strain evidence="8 9">NCTC 11558</strain>
    </source>
</reference>
<organism evidence="8 9">
    <name type="scientific">Streptococcus macacae NCTC 11558</name>
    <dbReference type="NCBI Taxonomy" id="764298"/>
    <lineage>
        <taxon>Bacteria</taxon>
        <taxon>Bacillati</taxon>
        <taxon>Bacillota</taxon>
        <taxon>Bacilli</taxon>
        <taxon>Lactobacillales</taxon>
        <taxon>Streptococcaceae</taxon>
        <taxon>Streptococcus</taxon>
    </lineage>
</organism>
<name>G5JV88_9STRE</name>
<keyword evidence="3 6" id="KW-0812">Transmembrane</keyword>
<proteinExistence type="predicted"/>
<feature type="transmembrane region" description="Helical" evidence="6">
    <location>
        <begin position="372"/>
        <end position="403"/>
    </location>
</feature>
<evidence type="ECO:0000256" key="5">
    <source>
        <dbReference type="ARBA" id="ARBA00023136"/>
    </source>
</evidence>
<dbReference type="eggNOG" id="ENOG50340I6">
    <property type="taxonomic scope" value="Bacteria"/>
</dbReference>
<comment type="subcellular location">
    <subcellularLocation>
        <location evidence="1">Cell membrane</location>
        <topology evidence="1">Multi-pass membrane protein</topology>
    </subcellularLocation>
</comment>
<dbReference type="RefSeq" id="WP_003078928.1">
    <property type="nucleotide sequence ID" value="NZ_AEUW02000001.1"/>
</dbReference>
<evidence type="ECO:0000256" key="6">
    <source>
        <dbReference type="SAM" id="Phobius"/>
    </source>
</evidence>
<feature type="transmembrane region" description="Helical" evidence="6">
    <location>
        <begin position="20"/>
        <end position="40"/>
    </location>
</feature>
<evidence type="ECO:0000256" key="4">
    <source>
        <dbReference type="ARBA" id="ARBA00022989"/>
    </source>
</evidence>
<evidence type="ECO:0000313" key="9">
    <source>
        <dbReference type="Proteomes" id="UP000003573"/>
    </source>
</evidence>
<dbReference type="AlphaFoldDB" id="G5JV88"/>
<evidence type="ECO:0000256" key="2">
    <source>
        <dbReference type="ARBA" id="ARBA00022475"/>
    </source>
</evidence>
<feature type="transmembrane region" description="Helical" evidence="6">
    <location>
        <begin position="101"/>
        <end position="134"/>
    </location>
</feature>
<dbReference type="InterPro" id="IPR003838">
    <property type="entry name" value="ABC3_permease_C"/>
</dbReference>
<feature type="transmembrane region" description="Helical" evidence="6">
    <location>
        <begin position="154"/>
        <end position="174"/>
    </location>
</feature>
<accession>G5JV88</accession>
<feature type="transmembrane region" description="Helical" evidence="6">
    <location>
        <begin position="294"/>
        <end position="314"/>
    </location>
</feature>
<feature type="transmembrane region" description="Helical" evidence="6">
    <location>
        <begin position="326"/>
        <end position="352"/>
    </location>
</feature>
<feature type="transmembrane region" description="Helical" evidence="6">
    <location>
        <begin position="195"/>
        <end position="219"/>
    </location>
</feature>
<feature type="transmembrane region" description="Helical" evidence="6">
    <location>
        <begin position="234"/>
        <end position="255"/>
    </location>
</feature>
<keyword evidence="4 6" id="KW-1133">Transmembrane helix</keyword>
<evidence type="ECO:0000313" key="8">
    <source>
        <dbReference type="EMBL" id="EHJ51757.1"/>
    </source>
</evidence>
<dbReference type="Pfam" id="PF02687">
    <property type="entry name" value="FtsX"/>
    <property type="match status" value="1"/>
</dbReference>
<evidence type="ECO:0000259" key="7">
    <source>
        <dbReference type="Pfam" id="PF02687"/>
    </source>
</evidence>
<keyword evidence="5 6" id="KW-0472">Membrane</keyword>
<dbReference type="Proteomes" id="UP000003573">
    <property type="component" value="Unassembled WGS sequence"/>
</dbReference>
<keyword evidence="9" id="KW-1185">Reference proteome</keyword>
<feature type="transmembrane region" description="Helical" evidence="6">
    <location>
        <begin position="423"/>
        <end position="442"/>
    </location>
</feature>
<keyword evidence="2" id="KW-1003">Cell membrane</keyword>
<feature type="transmembrane region" description="Helical" evidence="6">
    <location>
        <begin position="60"/>
        <end position="80"/>
    </location>
</feature>